<gene>
    <name evidence="4" type="ORF">SAMN02927903_01661</name>
</gene>
<dbReference type="STRING" id="490189.SAMN02927903_01661"/>
<reference evidence="4 5" key="1">
    <citation type="submission" date="2016-10" db="EMBL/GenBank/DDBJ databases">
        <authorList>
            <person name="de Groot N.N."/>
        </authorList>
    </citation>
    <scope>NUCLEOTIDE SEQUENCE [LARGE SCALE GENOMIC DNA]</scope>
    <source>
        <strain evidence="4 5">CGMCC 1.7031</strain>
    </source>
</reference>
<organism evidence="4 5">
    <name type="scientific">Flavobacterium caeni</name>
    <dbReference type="NCBI Taxonomy" id="490189"/>
    <lineage>
        <taxon>Bacteria</taxon>
        <taxon>Pseudomonadati</taxon>
        <taxon>Bacteroidota</taxon>
        <taxon>Flavobacteriia</taxon>
        <taxon>Flavobacteriales</taxon>
        <taxon>Flavobacteriaceae</taxon>
        <taxon>Flavobacterium</taxon>
    </lineage>
</organism>
<evidence type="ECO:0000259" key="3">
    <source>
        <dbReference type="Pfam" id="PF18962"/>
    </source>
</evidence>
<feature type="signal peptide" evidence="2">
    <location>
        <begin position="1"/>
        <end position="18"/>
    </location>
</feature>
<keyword evidence="5" id="KW-1185">Reference proteome</keyword>
<accession>A0A1G5GWL2</accession>
<protein>
    <submittedName>
        <fullName evidence="4">Por secretion system C-terminal sorting domain-containing protein</fullName>
    </submittedName>
</protein>
<feature type="chain" id="PRO_5011448897" evidence="2">
    <location>
        <begin position="19"/>
        <end position="248"/>
    </location>
</feature>
<dbReference type="NCBIfam" id="TIGR04183">
    <property type="entry name" value="Por_Secre_tail"/>
    <property type="match status" value="1"/>
</dbReference>
<evidence type="ECO:0000256" key="2">
    <source>
        <dbReference type="SAM" id="SignalP"/>
    </source>
</evidence>
<feature type="domain" description="Secretion system C-terminal sorting" evidence="3">
    <location>
        <begin position="178"/>
        <end position="245"/>
    </location>
</feature>
<dbReference type="InterPro" id="IPR026444">
    <property type="entry name" value="Secre_tail"/>
</dbReference>
<name>A0A1G5GWL2_9FLAO</name>
<evidence type="ECO:0000313" key="5">
    <source>
        <dbReference type="Proteomes" id="UP000199354"/>
    </source>
</evidence>
<dbReference type="Pfam" id="PF18962">
    <property type="entry name" value="Por_Secre_tail"/>
    <property type="match status" value="1"/>
</dbReference>
<sequence length="248" mass="27408">MRTIAIFCALLGSLSGFAQSMVKMEYFIDSDPGYGQATTLMLPAQNQVADFGFSIPIPAETEIGLHVAGFRTCDSNGVWGQTNFHTFQTIDAAVPAIVGMEYYWDADPGFGNGQFLSVNNEVQPLSISAPFDLTPGLHNVFFRAIDSNGRFSHTNYKIDVEVSENMGIAELDKMGIKVYPNPIQSELNIQLDSGKSRLIIHDIHGKQMLDTVVDQTAKIDLSHLSAGIYTAYFWKEANKIYVVKLIKQ</sequence>
<dbReference type="AlphaFoldDB" id="A0A1G5GWL2"/>
<dbReference type="RefSeq" id="WP_091141831.1">
    <property type="nucleotide sequence ID" value="NZ_FMVF01000007.1"/>
</dbReference>
<keyword evidence="1 2" id="KW-0732">Signal</keyword>
<dbReference type="Proteomes" id="UP000199354">
    <property type="component" value="Unassembled WGS sequence"/>
</dbReference>
<proteinExistence type="predicted"/>
<dbReference type="OrthoDB" id="1081439at2"/>
<dbReference type="EMBL" id="FMVF01000007">
    <property type="protein sequence ID" value="SCY55992.1"/>
    <property type="molecule type" value="Genomic_DNA"/>
</dbReference>
<evidence type="ECO:0000256" key="1">
    <source>
        <dbReference type="ARBA" id="ARBA00022729"/>
    </source>
</evidence>
<evidence type="ECO:0000313" key="4">
    <source>
        <dbReference type="EMBL" id="SCY55992.1"/>
    </source>
</evidence>